<dbReference type="EMBL" id="JACRTA010000001">
    <property type="protein sequence ID" value="MBC8567454.1"/>
    <property type="molecule type" value="Genomic_DNA"/>
</dbReference>
<evidence type="ECO:0000313" key="3">
    <source>
        <dbReference type="Proteomes" id="UP000610862"/>
    </source>
</evidence>
<dbReference type="InterPro" id="IPR010982">
    <property type="entry name" value="Lambda_DNA-bd_dom_sf"/>
</dbReference>
<dbReference type="InterPro" id="IPR001387">
    <property type="entry name" value="Cro/C1-type_HTH"/>
</dbReference>
<dbReference type="SUPFAM" id="SSF47413">
    <property type="entry name" value="lambda repressor-like DNA-binding domains"/>
    <property type="match status" value="1"/>
</dbReference>
<evidence type="ECO:0000313" key="2">
    <source>
        <dbReference type="EMBL" id="MBC8567454.1"/>
    </source>
</evidence>
<dbReference type="Pfam" id="PF01381">
    <property type="entry name" value="HTH_3"/>
    <property type="match status" value="1"/>
</dbReference>
<dbReference type="SMART" id="SM00530">
    <property type="entry name" value="HTH_XRE"/>
    <property type="match status" value="1"/>
</dbReference>
<protein>
    <submittedName>
        <fullName evidence="2">Helix-turn-helix transcriptional regulator</fullName>
    </submittedName>
</protein>
<dbReference type="Gene3D" id="1.10.260.40">
    <property type="entry name" value="lambda repressor-like DNA-binding domains"/>
    <property type="match status" value="1"/>
</dbReference>
<dbReference type="AlphaFoldDB" id="A0A926E820"/>
<dbReference type="Proteomes" id="UP000610862">
    <property type="component" value="Unassembled WGS sequence"/>
</dbReference>
<dbReference type="GO" id="GO:0003677">
    <property type="term" value="F:DNA binding"/>
    <property type="evidence" value="ECO:0007669"/>
    <property type="project" value="InterPro"/>
</dbReference>
<name>A0A926E820_9FIRM</name>
<dbReference type="CDD" id="cd00093">
    <property type="entry name" value="HTH_XRE"/>
    <property type="match status" value="1"/>
</dbReference>
<evidence type="ECO:0000259" key="1">
    <source>
        <dbReference type="PROSITE" id="PS50943"/>
    </source>
</evidence>
<reference evidence="2" key="1">
    <citation type="submission" date="2020-08" db="EMBL/GenBank/DDBJ databases">
        <title>Genome public.</title>
        <authorList>
            <person name="Liu C."/>
            <person name="Sun Q."/>
        </authorList>
    </citation>
    <scope>NUCLEOTIDE SEQUENCE</scope>
    <source>
        <strain evidence="2">NSJ-24</strain>
    </source>
</reference>
<feature type="domain" description="HTH cro/C1-type" evidence="1">
    <location>
        <begin position="11"/>
        <end position="65"/>
    </location>
</feature>
<sequence>MKIQRNIASTLKMTMSQRNISLAEFAEELGIARSSLQEYLKEDANPRADTIQLLSEKLGISVSQLICGRTPFPQQVDQLSGKNTHDISALLISISESYHKLSSDIHVLAEMLSAENEQEDKSIE</sequence>
<keyword evidence="3" id="KW-1185">Reference proteome</keyword>
<accession>A0A926E820</accession>
<organism evidence="2 3">
    <name type="scientific">Lentihominibacter hominis</name>
    <dbReference type="NCBI Taxonomy" id="2763645"/>
    <lineage>
        <taxon>Bacteria</taxon>
        <taxon>Bacillati</taxon>
        <taxon>Bacillota</taxon>
        <taxon>Clostridia</taxon>
        <taxon>Peptostreptococcales</taxon>
        <taxon>Anaerovoracaceae</taxon>
        <taxon>Lentihominibacter</taxon>
    </lineage>
</organism>
<dbReference type="PROSITE" id="PS50943">
    <property type="entry name" value="HTH_CROC1"/>
    <property type="match status" value="1"/>
</dbReference>
<gene>
    <name evidence="2" type="ORF">H8692_01605</name>
</gene>
<proteinExistence type="predicted"/>
<dbReference type="RefSeq" id="WP_187524851.1">
    <property type="nucleotide sequence ID" value="NZ_JACRTA010000001.1"/>
</dbReference>
<comment type="caution">
    <text evidence="2">The sequence shown here is derived from an EMBL/GenBank/DDBJ whole genome shotgun (WGS) entry which is preliminary data.</text>
</comment>